<keyword evidence="14" id="KW-0732">Signal</keyword>
<evidence type="ECO:0000259" key="16">
    <source>
        <dbReference type="Pfam" id="PF04389"/>
    </source>
</evidence>
<proteinExistence type="inferred from homology"/>
<evidence type="ECO:0000256" key="14">
    <source>
        <dbReference type="RuleBase" id="RU361240"/>
    </source>
</evidence>
<dbReference type="PANTHER" id="PTHR12147">
    <property type="entry name" value="METALLOPEPTIDASE M28 FAMILY MEMBER"/>
    <property type="match status" value="1"/>
</dbReference>
<evidence type="ECO:0000256" key="7">
    <source>
        <dbReference type="ARBA" id="ARBA00022801"/>
    </source>
</evidence>
<evidence type="ECO:0000256" key="12">
    <source>
        <dbReference type="ARBA" id="ARBA00023136"/>
    </source>
</evidence>
<evidence type="ECO:0000256" key="15">
    <source>
        <dbReference type="SAM" id="Phobius"/>
    </source>
</evidence>
<evidence type="ECO:0000313" key="18">
    <source>
        <dbReference type="Proteomes" id="UP000284842"/>
    </source>
</evidence>
<dbReference type="PANTHER" id="PTHR12147:SF22">
    <property type="entry name" value="ENDOPLASMIC RETICULUM METALLOPEPTIDASE 1"/>
    <property type="match status" value="1"/>
</dbReference>
<evidence type="ECO:0000256" key="10">
    <source>
        <dbReference type="ARBA" id="ARBA00022989"/>
    </source>
</evidence>
<evidence type="ECO:0000256" key="8">
    <source>
        <dbReference type="ARBA" id="ARBA00022824"/>
    </source>
</evidence>
<keyword evidence="13" id="KW-0325">Glycoprotein</keyword>
<evidence type="ECO:0000256" key="6">
    <source>
        <dbReference type="ARBA" id="ARBA00022723"/>
    </source>
</evidence>
<dbReference type="InterPro" id="IPR048024">
    <property type="entry name" value="Fxna-like_M28_dom"/>
</dbReference>
<evidence type="ECO:0000256" key="1">
    <source>
        <dbReference type="ARBA" id="ARBA00001947"/>
    </source>
</evidence>
<keyword evidence="12 15" id="KW-0472">Membrane</keyword>
<dbReference type="Pfam" id="PF04389">
    <property type="entry name" value="Peptidase_M28"/>
    <property type="match status" value="1"/>
</dbReference>
<name>A0A409V8Z8_9AGAR</name>
<dbReference type="Gene3D" id="3.40.630.10">
    <property type="entry name" value="Zn peptidases"/>
    <property type="match status" value="1"/>
</dbReference>
<comment type="cofactor">
    <cofactor evidence="1">
        <name>Zn(2+)</name>
        <dbReference type="ChEBI" id="CHEBI:29105"/>
    </cofactor>
</comment>
<evidence type="ECO:0000313" key="17">
    <source>
        <dbReference type="EMBL" id="PPQ63101.1"/>
    </source>
</evidence>
<dbReference type="FunCoup" id="A0A409V8Z8">
    <property type="interactions" value="34"/>
</dbReference>
<feature type="transmembrane region" description="Helical" evidence="15">
    <location>
        <begin position="567"/>
        <end position="587"/>
    </location>
</feature>
<keyword evidence="8" id="KW-0256">Endoplasmic reticulum</keyword>
<evidence type="ECO:0000256" key="4">
    <source>
        <dbReference type="ARBA" id="ARBA00022670"/>
    </source>
</evidence>
<feature type="domain" description="Peptidase M28" evidence="16">
    <location>
        <begin position="138"/>
        <end position="331"/>
    </location>
</feature>
<protein>
    <recommendedName>
        <fullName evidence="14">Peptide hydrolase</fullName>
        <ecNumber evidence="14">3.4.-.-</ecNumber>
    </recommendedName>
</protein>
<evidence type="ECO:0000256" key="9">
    <source>
        <dbReference type="ARBA" id="ARBA00022833"/>
    </source>
</evidence>
<dbReference type="GO" id="GO:0008235">
    <property type="term" value="F:metalloexopeptidase activity"/>
    <property type="evidence" value="ECO:0007669"/>
    <property type="project" value="InterPro"/>
</dbReference>
<sequence length="861" mass="94351">MSPTTRNWGPWISLFLLAPLLIGGPFVAYQHHYTLPKPLSALVNPKTKLPQISEERILAVARYLSEEIGYRTVGTFEHSIADDWMVQAAEQVKQNCERIVAKTGRKLQCEVWRQEGSGNHRFDMMGKRLYKTYVNLSNIVVRISDGTTEGKKHAVLVNAHLDSTLPSPGAADDAISVGVMLDCMRVLVDTPKWTPKHAIIFLFNNAEESLQDGSHLFSTQHPIASTVRAVVNLEAAGTTGRELLFQATSGEMIEAYSHVPRPYGTIFANDIFSSGIILSDTDFRQFEQYLNVTGLDMAIVGNSYLYHMRKDVVENIEAGVAQHMGENTLALLRHLSSDKSPLPSLTEGYTKPTTVFFAHLGTSFFIYSFKTAKIMYSALLAISLVFVRLTFVRPAGATTTFWQEQKKGSIAVIAGMVGTVLVPNLIAVTMKSVLNKPMSWFTSPLAPLGLYGPASLLGALLSQYLVGEVHERSVFTALLLIQSVIAVAVQLLNVGSAALFFLLALPIFVALFLNPLFTGTNRRISLFTYAVGQLLPIVTGTMLILGVADVFVPLAGRIGSDAPADHIVATLVSVLGAQTVPLVLPFAHRFGHKALKKGVILMTIATTAAIAVYSMRLPFDQMHQKRLFVLHMENVTTQEHHLHIAAADGAPGFELLVNDIVQNFGTTDAAPAPVVMDDYNGDWDSLYPFSAFLTPYKVPLAVNPDYFSPWTADAPSGFKLTAVDHESSLLPGTRNMTITVTHPGLIWTVIAFDAHVLQWSLDDNPPNEHARHHVKEASFYGSNKYTLDLVIKVPEGQNDEGLLVNFVGLQEKGMWPAKRDVKAQGGEAMRLFENLDAWLDKRTGGTVDALLMGCVGGVERV</sequence>
<dbReference type="EC" id="3.4.-.-" evidence="14"/>
<feature type="transmembrane region" description="Helical" evidence="15">
    <location>
        <begin position="498"/>
        <end position="517"/>
    </location>
</feature>
<accession>A0A409V8Z8</accession>
<dbReference type="SUPFAM" id="SSF53187">
    <property type="entry name" value="Zn-dependent exopeptidases"/>
    <property type="match status" value="1"/>
</dbReference>
<comment type="caution">
    <text evidence="17">The sequence shown here is derived from an EMBL/GenBank/DDBJ whole genome shotgun (WGS) entry which is preliminary data.</text>
</comment>
<dbReference type="STRING" id="181874.A0A409V8Z8"/>
<evidence type="ECO:0000256" key="13">
    <source>
        <dbReference type="ARBA" id="ARBA00023180"/>
    </source>
</evidence>
<dbReference type="InterPro" id="IPR007484">
    <property type="entry name" value="Peptidase_M28"/>
</dbReference>
<dbReference type="AlphaFoldDB" id="A0A409V8Z8"/>
<keyword evidence="18" id="KW-1185">Reference proteome</keyword>
<reference evidence="17 18" key="1">
    <citation type="journal article" date="2018" name="Evol. Lett.">
        <title>Horizontal gene cluster transfer increased hallucinogenic mushroom diversity.</title>
        <authorList>
            <person name="Reynolds H.T."/>
            <person name="Vijayakumar V."/>
            <person name="Gluck-Thaler E."/>
            <person name="Korotkin H.B."/>
            <person name="Matheny P.B."/>
            <person name="Slot J.C."/>
        </authorList>
    </citation>
    <scope>NUCLEOTIDE SEQUENCE [LARGE SCALE GENOMIC DNA]</scope>
    <source>
        <strain evidence="17 18">2629</strain>
    </source>
</reference>
<feature type="transmembrane region" description="Helical" evidence="15">
    <location>
        <begin position="448"/>
        <end position="466"/>
    </location>
</feature>
<keyword evidence="4 14" id="KW-0645">Protease</keyword>
<evidence type="ECO:0000256" key="2">
    <source>
        <dbReference type="ARBA" id="ARBA00004477"/>
    </source>
</evidence>
<evidence type="ECO:0000256" key="3">
    <source>
        <dbReference type="ARBA" id="ARBA00010918"/>
    </source>
</evidence>
<feature type="transmembrane region" description="Helical" evidence="15">
    <location>
        <begin position="524"/>
        <end position="547"/>
    </location>
</feature>
<keyword evidence="5 15" id="KW-0812">Transmembrane</keyword>
<feature type="transmembrane region" description="Helical" evidence="15">
    <location>
        <begin position="473"/>
        <end position="492"/>
    </location>
</feature>
<evidence type="ECO:0000256" key="5">
    <source>
        <dbReference type="ARBA" id="ARBA00022692"/>
    </source>
</evidence>
<evidence type="ECO:0000256" key="11">
    <source>
        <dbReference type="ARBA" id="ARBA00023049"/>
    </source>
</evidence>
<feature type="chain" id="PRO_5018811738" description="Peptide hydrolase" evidence="14">
    <location>
        <begin position="24"/>
        <end position="861"/>
    </location>
</feature>
<keyword evidence="11" id="KW-0482">Metalloprotease</keyword>
<feature type="signal peptide" evidence="14">
    <location>
        <begin position="1"/>
        <end position="23"/>
    </location>
</feature>
<keyword evidence="9 14" id="KW-0862">Zinc</keyword>
<dbReference type="EMBL" id="NHTK01006131">
    <property type="protein sequence ID" value="PPQ63101.1"/>
    <property type="molecule type" value="Genomic_DNA"/>
</dbReference>
<dbReference type="GO" id="GO:0006508">
    <property type="term" value="P:proteolysis"/>
    <property type="evidence" value="ECO:0007669"/>
    <property type="project" value="UniProtKB-KW"/>
</dbReference>
<dbReference type="GO" id="GO:0005789">
    <property type="term" value="C:endoplasmic reticulum membrane"/>
    <property type="evidence" value="ECO:0007669"/>
    <property type="project" value="UniProtKB-SubCell"/>
</dbReference>
<dbReference type="Proteomes" id="UP000284842">
    <property type="component" value="Unassembled WGS sequence"/>
</dbReference>
<comment type="similarity">
    <text evidence="3 14">Belongs to the peptidase M28 family.</text>
</comment>
<gene>
    <name evidence="17" type="ORF">CVT24_005812</name>
</gene>
<feature type="transmembrane region" description="Helical" evidence="15">
    <location>
        <begin position="408"/>
        <end position="428"/>
    </location>
</feature>
<feature type="transmembrane region" description="Helical" evidence="15">
    <location>
        <begin position="374"/>
        <end position="396"/>
    </location>
</feature>
<dbReference type="FunFam" id="3.40.630.10:FF:000008">
    <property type="entry name" value="Endoplasmic reticulum metallopeptidase 1"/>
    <property type="match status" value="1"/>
</dbReference>
<keyword evidence="6 14" id="KW-0479">Metal-binding</keyword>
<dbReference type="OrthoDB" id="76293at2759"/>
<keyword evidence="7 14" id="KW-0378">Hydrolase</keyword>
<dbReference type="InParanoid" id="A0A409V8Z8"/>
<keyword evidence="10 15" id="KW-1133">Transmembrane helix</keyword>
<organism evidence="17 18">
    <name type="scientific">Panaeolus cyanescens</name>
    <dbReference type="NCBI Taxonomy" id="181874"/>
    <lineage>
        <taxon>Eukaryota</taxon>
        <taxon>Fungi</taxon>
        <taxon>Dikarya</taxon>
        <taxon>Basidiomycota</taxon>
        <taxon>Agaricomycotina</taxon>
        <taxon>Agaricomycetes</taxon>
        <taxon>Agaricomycetidae</taxon>
        <taxon>Agaricales</taxon>
        <taxon>Agaricineae</taxon>
        <taxon>Galeropsidaceae</taxon>
        <taxon>Panaeolus</taxon>
    </lineage>
</organism>
<dbReference type="InterPro" id="IPR045175">
    <property type="entry name" value="M28_fam"/>
</dbReference>
<comment type="subcellular location">
    <subcellularLocation>
        <location evidence="2">Endoplasmic reticulum membrane</location>
        <topology evidence="2">Multi-pass membrane protein</topology>
    </subcellularLocation>
</comment>
<feature type="transmembrane region" description="Helical" evidence="15">
    <location>
        <begin position="599"/>
        <end position="619"/>
    </location>
</feature>
<dbReference type="CDD" id="cd03875">
    <property type="entry name" value="M28_Fxna_like"/>
    <property type="match status" value="1"/>
</dbReference>
<dbReference type="GO" id="GO:0046872">
    <property type="term" value="F:metal ion binding"/>
    <property type="evidence" value="ECO:0007669"/>
    <property type="project" value="UniProtKB-KW"/>
</dbReference>